<dbReference type="PIRSF" id="PIRSF017804">
    <property type="entry name" value="Secretion_EccD1"/>
    <property type="match status" value="1"/>
</dbReference>
<keyword evidence="4 7" id="KW-0812">Transmembrane</keyword>
<evidence type="ECO:0000256" key="3">
    <source>
        <dbReference type="ARBA" id="ARBA00022475"/>
    </source>
</evidence>
<feature type="transmembrane region" description="Helical" evidence="7">
    <location>
        <begin position="352"/>
        <end position="369"/>
    </location>
</feature>
<gene>
    <name evidence="9" type="ordered locus">Mflv_5455</name>
</gene>
<dbReference type="NCBIfam" id="TIGR03920">
    <property type="entry name" value="T7SS_EccD"/>
    <property type="match status" value="1"/>
</dbReference>
<evidence type="ECO:0000256" key="5">
    <source>
        <dbReference type="ARBA" id="ARBA00022989"/>
    </source>
</evidence>
<dbReference type="Gene3D" id="3.10.20.90">
    <property type="entry name" value="Phosphatidylinositol 3-kinase Catalytic Subunit, Chain A, domain 1"/>
    <property type="match status" value="1"/>
</dbReference>
<dbReference type="InterPro" id="IPR044049">
    <property type="entry name" value="EccD_transm"/>
</dbReference>
<feature type="transmembrane region" description="Helical" evidence="7">
    <location>
        <begin position="182"/>
        <end position="202"/>
    </location>
</feature>
<accession>A4TG34</accession>
<organism evidence="9">
    <name type="scientific">Mycolicibacterium gilvum (strain PYR-GCK)</name>
    <name type="common">Mycobacterium gilvum (strain PYR-GCK)</name>
    <dbReference type="NCBI Taxonomy" id="350054"/>
    <lineage>
        <taxon>Bacteria</taxon>
        <taxon>Bacillati</taxon>
        <taxon>Actinomycetota</taxon>
        <taxon>Actinomycetes</taxon>
        <taxon>Mycobacteriales</taxon>
        <taxon>Mycobacteriaceae</taxon>
        <taxon>Mycolicibacterium</taxon>
    </lineage>
</organism>
<feature type="transmembrane region" description="Helical" evidence="7">
    <location>
        <begin position="236"/>
        <end position="256"/>
    </location>
</feature>
<dbReference type="Pfam" id="PF19053">
    <property type="entry name" value="EccD"/>
    <property type="match status" value="1"/>
</dbReference>
<dbReference type="GO" id="GO:0005886">
    <property type="term" value="C:plasma membrane"/>
    <property type="evidence" value="ECO:0007669"/>
    <property type="project" value="UniProtKB-SubCell"/>
</dbReference>
<feature type="transmembrane region" description="Helical" evidence="7">
    <location>
        <begin position="262"/>
        <end position="279"/>
    </location>
</feature>
<dbReference type="InterPro" id="IPR006707">
    <property type="entry name" value="T7SS_EccD"/>
</dbReference>
<feature type="transmembrane region" description="Helical" evidence="7">
    <location>
        <begin position="381"/>
        <end position="400"/>
    </location>
</feature>
<evidence type="ECO:0000256" key="1">
    <source>
        <dbReference type="ARBA" id="ARBA00004651"/>
    </source>
</evidence>
<evidence type="ECO:0000313" key="9">
    <source>
        <dbReference type="EMBL" id="ABP47916.1"/>
    </source>
</evidence>
<comment type="similarity">
    <text evidence="2">Belongs to the EccD/Snm4 family.</text>
</comment>
<comment type="subcellular location">
    <subcellularLocation>
        <location evidence="1">Cell membrane</location>
        <topology evidence="1">Multi-pass membrane protein</topology>
    </subcellularLocation>
</comment>
<feature type="transmembrane region" description="Helical" evidence="7">
    <location>
        <begin position="441"/>
        <end position="467"/>
    </location>
</feature>
<dbReference type="EMBL" id="CP000657">
    <property type="protein sequence ID" value="ABP47916.1"/>
    <property type="molecule type" value="Genomic_DNA"/>
</dbReference>
<proteinExistence type="inferred from homology"/>
<protein>
    <submittedName>
        <fullName evidence="9">Transcriptional regulator, Fis family</fullName>
    </submittedName>
</protein>
<keyword evidence="9" id="KW-0614">Plasmid</keyword>
<reference evidence="9" key="1">
    <citation type="submission" date="2007-04" db="EMBL/GenBank/DDBJ databases">
        <title>Complete sequence of plasmid1 pMFLV01 of Mycobacterium gilvum PYR-GCK.</title>
        <authorList>
            <consortium name="US DOE Joint Genome Institute"/>
            <person name="Copeland A."/>
            <person name="Lucas S."/>
            <person name="Lapidus A."/>
            <person name="Barry K."/>
            <person name="Detter J.C."/>
            <person name="Glavina del Rio T."/>
            <person name="Hammon N."/>
            <person name="Israni S."/>
            <person name="Dalin E."/>
            <person name="Tice H."/>
            <person name="Pitluck S."/>
            <person name="Chain P."/>
            <person name="Malfatti S."/>
            <person name="Shin M."/>
            <person name="Vergez L."/>
            <person name="Schmutz J."/>
            <person name="Larimer F."/>
            <person name="Land M."/>
            <person name="Hauser L."/>
            <person name="Kyrpides N."/>
            <person name="Mikhailova N."/>
            <person name="Miller C."/>
            <person name="Richardson P."/>
        </authorList>
    </citation>
    <scope>NUCLEOTIDE SEQUENCE</scope>
    <source>
        <strain evidence="9">PYR-GCK</strain>
        <plasmid evidence="9">pMFLV01</plasmid>
    </source>
</reference>
<keyword evidence="3" id="KW-1003">Cell membrane</keyword>
<keyword evidence="6 7" id="KW-0472">Membrane</keyword>
<dbReference type="KEGG" id="mgi:Mflv_5455"/>
<feature type="transmembrane region" description="Helical" evidence="7">
    <location>
        <begin position="150"/>
        <end position="170"/>
    </location>
</feature>
<evidence type="ECO:0000256" key="2">
    <source>
        <dbReference type="ARBA" id="ARBA00006162"/>
    </source>
</evidence>
<evidence type="ECO:0000256" key="6">
    <source>
        <dbReference type="ARBA" id="ARBA00023136"/>
    </source>
</evidence>
<evidence type="ECO:0000259" key="8">
    <source>
        <dbReference type="Pfam" id="PF19053"/>
    </source>
</evidence>
<name>A4TG34_MYCGI</name>
<feature type="transmembrane region" description="Helical" evidence="7">
    <location>
        <begin position="406"/>
        <end position="429"/>
    </location>
</feature>
<evidence type="ECO:0000256" key="4">
    <source>
        <dbReference type="ARBA" id="ARBA00022692"/>
    </source>
</evidence>
<dbReference type="AlphaFoldDB" id="A4TG34"/>
<dbReference type="HOGENOM" id="CLU_038936_0_0_11"/>
<keyword evidence="5 7" id="KW-1133">Transmembrane helix</keyword>
<dbReference type="InterPro" id="IPR024962">
    <property type="entry name" value="YukD-like"/>
</dbReference>
<feature type="domain" description="EccD-like transmembrane" evidence="8">
    <location>
        <begin position="126"/>
        <end position="470"/>
    </location>
</feature>
<feature type="transmembrane region" description="Helical" evidence="7">
    <location>
        <begin position="326"/>
        <end position="346"/>
    </location>
</feature>
<feature type="transmembrane region" description="Helical" evidence="7">
    <location>
        <begin position="123"/>
        <end position="144"/>
    </location>
</feature>
<sequence>MVATPGAALSRVAVRYDTTQKDLVLPSSVPIGEFITDVIDALAEDADIESPRDGHWTLARMDGAIKPDQTLNDARVLDGAILELRSVASTERYRPVIEDVVDAVSEAAAQAARPFDAAAARRAGLAGLVAGGVALCAGQWALWWANGFSWIWMAVGLVGAAAALIGMTSATLRYRSPDASTAWAVVWVVAAAAIGQVVPVSQRTAVPGVAHLLISAVGMGIAALCALLITRRHLAAYSSVIAMAAAAALTCVVVEYTELAPSAIAAGAVLVGLIGLLQVPRTALGLARITLPPVLAPGQEDIEVGSGVDADELETLRLRAQRAVQLTSGLMVATVAVVSVAAAVVFDPSSYYVRQMIGIAVCVVLVLVIRGRTMPNQIQAYAMFSGAVAVIIGVAARALLAWPSGVAPIVVMAAVAAVTVGLSVIAIVVPGRSVNPRVSRWVQWLGNAALGVAFPLCFWVMGVYATLRDLSLG</sequence>
<geneLocation type="plasmid" evidence="9">
    <name>pMFLV01</name>
</geneLocation>
<dbReference type="Pfam" id="PF08817">
    <property type="entry name" value="YukD"/>
    <property type="match status" value="1"/>
</dbReference>
<feature type="transmembrane region" description="Helical" evidence="7">
    <location>
        <begin position="208"/>
        <end position="229"/>
    </location>
</feature>
<evidence type="ECO:0000256" key="7">
    <source>
        <dbReference type="SAM" id="Phobius"/>
    </source>
</evidence>